<keyword evidence="1 5" id="KW-0479">Metal-binding</keyword>
<dbReference type="GO" id="GO:0008270">
    <property type="term" value="F:zinc ion binding"/>
    <property type="evidence" value="ECO:0007669"/>
    <property type="project" value="UniProtKB-KW"/>
</dbReference>
<dbReference type="SMART" id="SM00356">
    <property type="entry name" value="ZnF_C3H1"/>
    <property type="match status" value="4"/>
</dbReference>
<gene>
    <name evidence="8" type="ORF">BO88DRAFT_208680</name>
</gene>
<keyword evidence="4 5" id="KW-0862">Zinc</keyword>
<feature type="region of interest" description="Disordered" evidence="6">
    <location>
        <begin position="78"/>
        <end position="104"/>
    </location>
</feature>
<keyword evidence="3 5" id="KW-0863">Zinc-finger</keyword>
<feature type="zinc finger region" description="C3H1-type" evidence="5">
    <location>
        <begin position="376"/>
        <end position="402"/>
    </location>
</feature>
<feature type="compositionally biased region" description="Polar residues" evidence="6">
    <location>
        <begin position="511"/>
        <end position="522"/>
    </location>
</feature>
<evidence type="ECO:0000256" key="1">
    <source>
        <dbReference type="ARBA" id="ARBA00022723"/>
    </source>
</evidence>
<dbReference type="InterPro" id="IPR000571">
    <property type="entry name" value="Znf_CCCH"/>
</dbReference>
<dbReference type="FunFam" id="4.10.1000.10:FF:000022">
    <property type="entry name" value="Zinc finger CCCH domain-containing protein 7"/>
    <property type="match status" value="1"/>
</dbReference>
<evidence type="ECO:0000313" key="9">
    <source>
        <dbReference type="Proteomes" id="UP000248405"/>
    </source>
</evidence>
<dbReference type="SUPFAM" id="SSF90229">
    <property type="entry name" value="CCCH zinc finger"/>
    <property type="match status" value="2"/>
</dbReference>
<sequence length="522" mass="57801">MTEDQDLMAKISQLAGQINRHKTQQSQPESPYSSEIAPGQHVSRHVPYRGRGWAPYRGRHYSRGRHVAPHRHRTLILNNATSGTPGSATPAGTGTDTDGEARSATPNEWVVKRDRHMQLINTSIYDKETQARTKAMEESRQAKAQKRAQVEQARVMSYAQGVGRVHPTGFAAPQVSTTADPSAEYQVFVNDIPFRVSRGGGKLIRVSGACAVDALSKRTSLPVIDNPNTANATPKRVTVAGVAFVRSKNGNLHRLGAVTSKRWRLCCPCGELEAYFKYRKPMTVKKKNALCQRFTTTGTNAFPTRGPEWPLPPSHYCFIFCGITLIRIFKRLGSCYKGPTCPYIHDPNKVAMCKDFLQTGQCNAGISCDLSHEPSPHRSPACVHFLRGRCSNPECRYAHVRVTPGAPVCRDFAVLGYCEKGAECDQRHVHECPDYANEGVCNKKRCRLPHVDRAGQIRKNAASKTDATGLAEESDASSEEEEYDEIDTDDVDSDDLDEDEPQLIAAESDTGEVSQQQDYIRL</sequence>
<dbReference type="PANTHER" id="PTHR46156:SF1">
    <property type="entry name" value="ZINC FINGER CCCH DOMAIN-CONTAINING PROTEIN 3"/>
    <property type="match status" value="1"/>
</dbReference>
<dbReference type="GeneID" id="37206501"/>
<keyword evidence="9" id="KW-1185">Reference proteome</keyword>
<dbReference type="PANTHER" id="PTHR46156">
    <property type="entry name" value="CCCH ZINGC FINGER"/>
    <property type="match status" value="1"/>
</dbReference>
<protein>
    <submittedName>
        <fullName evidence="8">CCCH zinc finger protein</fullName>
    </submittedName>
</protein>
<feature type="domain" description="C3H1-type" evidence="7">
    <location>
        <begin position="376"/>
        <end position="402"/>
    </location>
</feature>
<dbReference type="OrthoDB" id="410307at2759"/>
<evidence type="ECO:0000256" key="2">
    <source>
        <dbReference type="ARBA" id="ARBA00022737"/>
    </source>
</evidence>
<organism evidence="8 9">
    <name type="scientific">Aspergillus vadensis (strain CBS 113365 / IMI 142717 / IBT 24658)</name>
    <dbReference type="NCBI Taxonomy" id="1448311"/>
    <lineage>
        <taxon>Eukaryota</taxon>
        <taxon>Fungi</taxon>
        <taxon>Dikarya</taxon>
        <taxon>Ascomycota</taxon>
        <taxon>Pezizomycotina</taxon>
        <taxon>Eurotiomycetes</taxon>
        <taxon>Eurotiomycetidae</taxon>
        <taxon>Eurotiales</taxon>
        <taxon>Aspergillaceae</taxon>
        <taxon>Aspergillus</taxon>
        <taxon>Aspergillus subgen. Circumdati</taxon>
    </lineage>
</organism>
<dbReference type="PROSITE" id="PS50103">
    <property type="entry name" value="ZF_C3H1"/>
    <property type="match status" value="3"/>
</dbReference>
<keyword evidence="2" id="KW-0677">Repeat</keyword>
<accession>A0A319BMC9</accession>
<feature type="compositionally biased region" description="Acidic residues" evidence="6">
    <location>
        <begin position="472"/>
        <end position="501"/>
    </location>
</feature>
<dbReference type="InterPro" id="IPR036855">
    <property type="entry name" value="Znf_CCCH_sf"/>
</dbReference>
<evidence type="ECO:0000313" key="8">
    <source>
        <dbReference type="EMBL" id="PYH72240.1"/>
    </source>
</evidence>
<proteinExistence type="predicted"/>
<dbReference type="AlphaFoldDB" id="A0A319BMC9"/>
<evidence type="ECO:0000256" key="3">
    <source>
        <dbReference type="ARBA" id="ARBA00022771"/>
    </source>
</evidence>
<dbReference type="Proteomes" id="UP000248405">
    <property type="component" value="Unassembled WGS sequence"/>
</dbReference>
<feature type="region of interest" description="Disordered" evidence="6">
    <location>
        <begin position="16"/>
        <end position="46"/>
    </location>
</feature>
<feature type="domain" description="C3H1-type" evidence="7">
    <location>
        <begin position="347"/>
        <end position="375"/>
    </location>
</feature>
<reference evidence="8" key="1">
    <citation type="submission" date="2016-12" db="EMBL/GenBank/DDBJ databases">
        <title>The genomes of Aspergillus section Nigri reveals drivers in fungal speciation.</title>
        <authorList>
            <consortium name="DOE Joint Genome Institute"/>
            <person name="Vesth T.C."/>
            <person name="Nybo J."/>
            <person name="Theobald S."/>
            <person name="Brandl J."/>
            <person name="Frisvad J.C."/>
            <person name="Nielsen K.F."/>
            <person name="Lyhne E.K."/>
            <person name="Kogle M.E."/>
            <person name="Kuo A."/>
            <person name="Riley R."/>
            <person name="Clum A."/>
            <person name="Nolan M."/>
            <person name="Lipzen A."/>
            <person name="Salamov A."/>
            <person name="Henrissat B."/>
            <person name="Wiebenga A."/>
            <person name="De Vries R.P."/>
            <person name="Grigoriev I.V."/>
            <person name="Mortensen U.H."/>
            <person name="Andersen M.R."/>
            <person name="Baker S.E."/>
        </authorList>
    </citation>
    <scope>NUCLEOTIDE SEQUENCE [LARGE SCALE GENOMIC DNA]</scope>
    <source>
        <strain evidence="8">CBS 113365</strain>
    </source>
</reference>
<name>A0A319BMC9_ASPVC</name>
<dbReference type="GO" id="GO:0005634">
    <property type="term" value="C:nucleus"/>
    <property type="evidence" value="ECO:0007669"/>
    <property type="project" value="TreeGrafter"/>
</dbReference>
<dbReference type="FunFam" id="4.10.1000.10:FF:000035">
    <property type="entry name" value="CCCH zinc finger protein, variant"/>
    <property type="match status" value="1"/>
</dbReference>
<feature type="compositionally biased region" description="Low complexity" evidence="6">
    <location>
        <begin position="24"/>
        <end position="35"/>
    </location>
</feature>
<dbReference type="Gene3D" id="4.10.1000.10">
    <property type="entry name" value="Zinc finger, CCCH-type"/>
    <property type="match status" value="2"/>
</dbReference>
<dbReference type="EMBL" id="KZ821617">
    <property type="protein sequence ID" value="PYH72240.1"/>
    <property type="molecule type" value="Genomic_DNA"/>
</dbReference>
<feature type="domain" description="C3H1-type" evidence="7">
    <location>
        <begin position="403"/>
        <end position="431"/>
    </location>
</feature>
<feature type="compositionally biased region" description="Low complexity" evidence="6">
    <location>
        <begin position="81"/>
        <end position="96"/>
    </location>
</feature>
<dbReference type="RefSeq" id="XP_025566034.1">
    <property type="nucleotide sequence ID" value="XM_025701909.1"/>
</dbReference>
<feature type="zinc finger region" description="C3H1-type" evidence="5">
    <location>
        <begin position="347"/>
        <end position="375"/>
    </location>
</feature>
<evidence type="ECO:0000256" key="6">
    <source>
        <dbReference type="SAM" id="MobiDB-lite"/>
    </source>
</evidence>
<feature type="zinc finger region" description="C3H1-type" evidence="5">
    <location>
        <begin position="403"/>
        <end position="431"/>
    </location>
</feature>
<feature type="region of interest" description="Disordered" evidence="6">
    <location>
        <begin position="457"/>
        <end position="522"/>
    </location>
</feature>
<evidence type="ECO:0000256" key="4">
    <source>
        <dbReference type="ARBA" id="ARBA00022833"/>
    </source>
</evidence>
<evidence type="ECO:0000259" key="7">
    <source>
        <dbReference type="PROSITE" id="PS50103"/>
    </source>
</evidence>
<evidence type="ECO:0000256" key="5">
    <source>
        <dbReference type="PROSITE-ProRule" id="PRU00723"/>
    </source>
</evidence>